<dbReference type="EMBL" id="JAVRJZ010000005">
    <property type="protein sequence ID" value="KAK2722721.1"/>
    <property type="molecule type" value="Genomic_DNA"/>
</dbReference>
<evidence type="ECO:0000259" key="13">
    <source>
        <dbReference type="Pfam" id="PF01048"/>
    </source>
</evidence>
<evidence type="ECO:0000256" key="10">
    <source>
        <dbReference type="ARBA" id="ARBA00023970"/>
    </source>
</evidence>
<dbReference type="SUPFAM" id="SSF53167">
    <property type="entry name" value="Purine and uridine phosphorylases"/>
    <property type="match status" value="1"/>
</dbReference>
<dbReference type="Proteomes" id="UP001187531">
    <property type="component" value="Unassembled WGS sequence"/>
</dbReference>
<evidence type="ECO:0000256" key="1">
    <source>
        <dbReference type="ARBA" id="ARBA00005058"/>
    </source>
</evidence>
<evidence type="ECO:0000256" key="11">
    <source>
        <dbReference type="ARBA" id="ARBA00031036"/>
    </source>
</evidence>
<comment type="catalytic activity">
    <reaction evidence="7">
        <text>inosine + phosphate = alpha-D-ribose 1-phosphate + hypoxanthine</text>
        <dbReference type="Rhea" id="RHEA:27646"/>
        <dbReference type="ChEBI" id="CHEBI:17368"/>
        <dbReference type="ChEBI" id="CHEBI:17596"/>
        <dbReference type="ChEBI" id="CHEBI:43474"/>
        <dbReference type="ChEBI" id="CHEBI:57720"/>
        <dbReference type="EC" id="2.4.2.1"/>
    </reaction>
</comment>
<dbReference type="GO" id="GO:0005737">
    <property type="term" value="C:cytoplasm"/>
    <property type="evidence" value="ECO:0007669"/>
    <property type="project" value="TreeGrafter"/>
</dbReference>
<dbReference type="CDD" id="cd09009">
    <property type="entry name" value="PNP-EcPNPII_like"/>
    <property type="match status" value="1"/>
</dbReference>
<keyword evidence="15" id="KW-1185">Reference proteome</keyword>
<comment type="similarity">
    <text evidence="2">Belongs to the PNP/MTAP phosphorylase family.</text>
</comment>
<protein>
    <recommendedName>
        <fullName evidence="4">Purine nucleoside phosphorylase</fullName>
        <ecNumber evidence="3">2.4.2.1</ecNumber>
    </recommendedName>
    <alternativeName>
        <fullName evidence="12">Inosine phosphorylase</fullName>
    </alternativeName>
    <alternativeName>
        <fullName evidence="11">Inosine-guanosine phosphorylase</fullName>
    </alternativeName>
</protein>
<dbReference type="NCBIfam" id="TIGR01697">
    <property type="entry name" value="PNPH-PUNA-XAPA"/>
    <property type="match status" value="1"/>
</dbReference>
<keyword evidence="5" id="KW-0328">Glycosyltransferase</keyword>
<dbReference type="AlphaFoldDB" id="A0AA88IA02"/>
<dbReference type="NCBIfam" id="NF006054">
    <property type="entry name" value="PRK08202.1"/>
    <property type="match status" value="1"/>
</dbReference>
<evidence type="ECO:0000256" key="6">
    <source>
        <dbReference type="ARBA" id="ARBA00022679"/>
    </source>
</evidence>
<dbReference type="InterPro" id="IPR000845">
    <property type="entry name" value="Nucleoside_phosphorylase_d"/>
</dbReference>
<dbReference type="PANTHER" id="PTHR11904">
    <property type="entry name" value="METHYLTHIOADENOSINE/PURINE NUCLEOSIDE PHOSPHORYLASE"/>
    <property type="match status" value="1"/>
</dbReference>
<evidence type="ECO:0000313" key="14">
    <source>
        <dbReference type="EMBL" id="KAK2722721.1"/>
    </source>
</evidence>
<dbReference type="InterPro" id="IPR035994">
    <property type="entry name" value="Nucleoside_phosphorylase_sf"/>
</dbReference>
<comment type="catalytic activity">
    <reaction evidence="9">
        <text>2'-deoxyinosine + phosphate = 2-deoxy-alpha-D-ribose 1-phosphate + hypoxanthine</text>
        <dbReference type="Rhea" id="RHEA:27750"/>
        <dbReference type="ChEBI" id="CHEBI:17368"/>
        <dbReference type="ChEBI" id="CHEBI:28997"/>
        <dbReference type="ChEBI" id="CHEBI:43474"/>
        <dbReference type="ChEBI" id="CHEBI:57259"/>
        <dbReference type="EC" id="2.4.2.1"/>
    </reaction>
</comment>
<dbReference type="FunFam" id="3.40.50.1580:FF:000004">
    <property type="entry name" value="Purine nucleoside phosphorylase"/>
    <property type="match status" value="1"/>
</dbReference>
<comment type="catalytic activity">
    <reaction evidence="10">
        <text>guanosine + phosphate = alpha-D-ribose 1-phosphate + guanine</text>
        <dbReference type="Rhea" id="RHEA:13233"/>
        <dbReference type="ChEBI" id="CHEBI:16235"/>
        <dbReference type="ChEBI" id="CHEBI:16750"/>
        <dbReference type="ChEBI" id="CHEBI:43474"/>
        <dbReference type="ChEBI" id="CHEBI:57720"/>
        <dbReference type="EC" id="2.4.2.1"/>
    </reaction>
</comment>
<accession>A0AA88IA02</accession>
<feature type="domain" description="Nucleoside phosphorylase" evidence="13">
    <location>
        <begin position="56"/>
        <end position="309"/>
    </location>
</feature>
<dbReference type="GO" id="GO:0009116">
    <property type="term" value="P:nucleoside metabolic process"/>
    <property type="evidence" value="ECO:0007669"/>
    <property type="project" value="InterPro"/>
</dbReference>
<evidence type="ECO:0000256" key="8">
    <source>
        <dbReference type="ARBA" id="ARBA00023929"/>
    </source>
</evidence>
<dbReference type="NCBIfam" id="TIGR01700">
    <property type="entry name" value="PNPH"/>
    <property type="match status" value="1"/>
</dbReference>
<evidence type="ECO:0000313" key="15">
    <source>
        <dbReference type="Proteomes" id="UP001187531"/>
    </source>
</evidence>
<comment type="pathway">
    <text evidence="1">Purine metabolism; purine nucleoside salvage.</text>
</comment>
<reference evidence="14" key="1">
    <citation type="submission" date="2023-07" db="EMBL/GenBank/DDBJ databases">
        <title>Chromosome-level genome assembly of Artemia franciscana.</title>
        <authorList>
            <person name="Jo E."/>
        </authorList>
    </citation>
    <scope>NUCLEOTIDE SEQUENCE</scope>
    <source>
        <tissue evidence="14">Whole body</tissue>
    </source>
</reference>
<evidence type="ECO:0000256" key="4">
    <source>
        <dbReference type="ARBA" id="ARBA00013834"/>
    </source>
</evidence>
<evidence type="ECO:0000256" key="2">
    <source>
        <dbReference type="ARBA" id="ARBA00006751"/>
    </source>
</evidence>
<gene>
    <name evidence="14" type="ORF">QYM36_003041</name>
</gene>
<dbReference type="PANTHER" id="PTHR11904:SF9">
    <property type="entry name" value="PURINE NUCLEOSIDE PHOSPHORYLASE-RELATED"/>
    <property type="match status" value="1"/>
</dbReference>
<sequence>MSNHALENGVANIKKEEELSDMRHGEKFSFLSSGYSFEIIEQMSNYIREKSQLRPRIAVICGSGLGSLADIILDSTVISYEEIPHFPPSTVPGHAGELVIGLLDGIPVIAMKGRLHLYEGYPLWLCSMPVRVMKLLGVRQIVITCAAGGLNPSYKTGDIMIIKDHVNLQGLIGNSPLVGKHDERFGPRFFPMNKTYDSHYREIAKRIATDMGISDSVREGVHVMVGGPNYETIAELQFLRLMGIDSVGMSTVHEVLVARQCSMRVFAFCLITNECVTEYDCNLEANHEEVLQTAEQRQETLKLFVTKIVAEMAKPENSIVQPIPGRTPGRTNIVKHQINAGELRALRKGRIASTKPTVATEQEVNNMLDLGIIEPSSG</sequence>
<dbReference type="InterPro" id="IPR011268">
    <property type="entry name" value="Purine_phosphorylase"/>
</dbReference>
<evidence type="ECO:0000256" key="5">
    <source>
        <dbReference type="ARBA" id="ARBA00022676"/>
    </source>
</evidence>
<dbReference type="GO" id="GO:0004731">
    <property type="term" value="F:purine-nucleoside phosphorylase activity"/>
    <property type="evidence" value="ECO:0007669"/>
    <property type="project" value="UniProtKB-EC"/>
</dbReference>
<evidence type="ECO:0000256" key="9">
    <source>
        <dbReference type="ARBA" id="ARBA00023950"/>
    </source>
</evidence>
<dbReference type="Pfam" id="PF01048">
    <property type="entry name" value="PNP_UDP_1"/>
    <property type="match status" value="1"/>
</dbReference>
<evidence type="ECO:0000256" key="3">
    <source>
        <dbReference type="ARBA" id="ARBA00011886"/>
    </source>
</evidence>
<evidence type="ECO:0000256" key="12">
    <source>
        <dbReference type="ARBA" id="ARBA00033072"/>
    </source>
</evidence>
<dbReference type="InterPro" id="IPR011270">
    <property type="entry name" value="Pur_Nuc_Pase_Ino/Guo-sp"/>
</dbReference>
<proteinExistence type="inferred from homology"/>
<evidence type="ECO:0000256" key="7">
    <source>
        <dbReference type="ARBA" id="ARBA00023918"/>
    </source>
</evidence>
<name>A0AA88IA02_ARTSF</name>
<dbReference type="Gene3D" id="3.40.50.1580">
    <property type="entry name" value="Nucleoside phosphorylase domain"/>
    <property type="match status" value="1"/>
</dbReference>
<keyword evidence="6" id="KW-0808">Transferase</keyword>
<organism evidence="14 15">
    <name type="scientific">Artemia franciscana</name>
    <name type="common">Brine shrimp</name>
    <name type="synonym">Artemia sanfranciscana</name>
    <dbReference type="NCBI Taxonomy" id="6661"/>
    <lineage>
        <taxon>Eukaryota</taxon>
        <taxon>Metazoa</taxon>
        <taxon>Ecdysozoa</taxon>
        <taxon>Arthropoda</taxon>
        <taxon>Crustacea</taxon>
        <taxon>Branchiopoda</taxon>
        <taxon>Anostraca</taxon>
        <taxon>Artemiidae</taxon>
        <taxon>Artemia</taxon>
    </lineage>
</organism>
<dbReference type="EC" id="2.4.2.1" evidence="3"/>
<comment type="caution">
    <text evidence="14">The sequence shown here is derived from an EMBL/GenBank/DDBJ whole genome shotgun (WGS) entry which is preliminary data.</text>
</comment>
<comment type="catalytic activity">
    <reaction evidence="8">
        <text>2'-deoxyguanosine + phosphate = 2-deoxy-alpha-D-ribose 1-phosphate + guanine</text>
        <dbReference type="Rhea" id="RHEA:27738"/>
        <dbReference type="ChEBI" id="CHEBI:16235"/>
        <dbReference type="ChEBI" id="CHEBI:17172"/>
        <dbReference type="ChEBI" id="CHEBI:43474"/>
        <dbReference type="ChEBI" id="CHEBI:57259"/>
        <dbReference type="EC" id="2.4.2.1"/>
    </reaction>
</comment>